<accession>F2L142</accession>
<dbReference type="Proteomes" id="UP000008138">
    <property type="component" value="Chromosome"/>
</dbReference>
<proteinExistence type="predicted"/>
<evidence type="ECO:0000313" key="1">
    <source>
        <dbReference type="EMBL" id="AEA11591.1"/>
    </source>
</evidence>
<dbReference type="KEGG" id="tuz:TUZN_0088"/>
<dbReference type="AlphaFoldDB" id="F2L142"/>
<evidence type="ECO:0000313" key="2">
    <source>
        <dbReference type="Proteomes" id="UP000008138"/>
    </source>
</evidence>
<keyword evidence="2" id="KW-1185">Reference proteome</keyword>
<protein>
    <submittedName>
        <fullName evidence="1">Uncharacterized protein</fullName>
    </submittedName>
</protein>
<dbReference type="STRING" id="999630.TUZN_0088"/>
<dbReference type="RefSeq" id="WP_013678927.1">
    <property type="nucleotide sequence ID" value="NC_015315.1"/>
</dbReference>
<reference evidence="1 2" key="1">
    <citation type="journal article" date="2011" name="J. Bacteriol.">
        <title>Complete genome sequence of the thermoacidophilic crenarchaeon Thermoproteus uzoniensis 768-20.</title>
        <authorList>
            <person name="Mardanov A.V."/>
            <person name="Gumerov V.M."/>
            <person name="Beletsky A.V."/>
            <person name="Prokofeva M.I."/>
            <person name="Bonch-Osmolovskaya E.A."/>
            <person name="Ravin N.V."/>
            <person name="Skryabin K.G."/>
        </authorList>
    </citation>
    <scope>NUCLEOTIDE SEQUENCE [LARGE SCALE GENOMIC DNA]</scope>
    <source>
        <strain evidence="1 2">768-20</strain>
    </source>
</reference>
<dbReference type="GeneID" id="43500452"/>
<dbReference type="HOGENOM" id="CLU_3094332_0_0_2"/>
<gene>
    <name evidence="1" type="ordered locus">TUZN_0088</name>
</gene>
<reference key="2">
    <citation type="submission" date="2011-03" db="EMBL/GenBank/DDBJ databases">
        <title>Complete genome sequence of the thermoacidophilic crenarchaeon Thermoproteus uzoniensis 768-20.</title>
        <authorList>
            <person name="Mardanov A.V."/>
            <person name="Gumerov V.M."/>
            <person name="Beletsky A.V."/>
            <person name="Prokofeva M.I."/>
            <person name="Bonch-Osmolovskaya E.A."/>
            <person name="Ravin N.V."/>
            <person name="Skryabin K.G."/>
        </authorList>
    </citation>
    <scope>NUCLEOTIDE SEQUENCE</scope>
    <source>
        <strain>768-20</strain>
    </source>
</reference>
<dbReference type="EMBL" id="CP002590">
    <property type="protein sequence ID" value="AEA11591.1"/>
    <property type="molecule type" value="Genomic_DNA"/>
</dbReference>
<sequence>MRPHPDNLYKRLQRAEAGYDDVEKYVVELLRQLLPDEEGQITEKLRRWGYA</sequence>
<name>F2L142_THEU7</name>
<organism evidence="1 2">
    <name type="scientific">Thermoproteus uzoniensis (strain 768-20)</name>
    <dbReference type="NCBI Taxonomy" id="999630"/>
    <lineage>
        <taxon>Archaea</taxon>
        <taxon>Thermoproteota</taxon>
        <taxon>Thermoprotei</taxon>
        <taxon>Thermoproteales</taxon>
        <taxon>Thermoproteaceae</taxon>
        <taxon>Thermoproteus</taxon>
    </lineage>
</organism>